<dbReference type="InterPro" id="IPR016162">
    <property type="entry name" value="Ald_DH_N"/>
</dbReference>
<comment type="caution">
    <text evidence="3">The sequence shown here is derived from an EMBL/GenBank/DDBJ whole genome shotgun (WGS) entry which is preliminary data.</text>
</comment>
<dbReference type="InterPro" id="IPR015590">
    <property type="entry name" value="Aldehyde_DH_dom"/>
</dbReference>
<name>A0AAE3IUL6_9BACI</name>
<evidence type="ECO:0000259" key="2">
    <source>
        <dbReference type="Pfam" id="PF00171"/>
    </source>
</evidence>
<dbReference type="InterPro" id="IPR016163">
    <property type="entry name" value="Ald_DH_C"/>
</dbReference>
<dbReference type="Gene3D" id="3.40.605.10">
    <property type="entry name" value="Aldehyde Dehydrogenase, Chain A, domain 1"/>
    <property type="match status" value="1"/>
</dbReference>
<reference evidence="3" key="1">
    <citation type="submission" date="2022-10" db="EMBL/GenBank/DDBJ databases">
        <title>Description of Fervidibacillus gen. nov. in the family Fervidibacillaceae fam. nov. with two species, Fervidibacillus albus sp. nov., and Fervidibacillus halotolerans sp. nov., isolated from tidal flat sediments.</title>
        <authorList>
            <person name="Kwon K.K."/>
            <person name="Yang S.-H."/>
        </authorList>
    </citation>
    <scope>NUCLEOTIDE SEQUENCE</scope>
    <source>
        <strain evidence="3">JCM 19140</strain>
    </source>
</reference>
<proteinExistence type="predicted"/>
<organism evidence="3 4">
    <name type="scientific">Perspicuibacillus lycopersici</name>
    <dbReference type="NCBI Taxonomy" id="1325689"/>
    <lineage>
        <taxon>Bacteria</taxon>
        <taxon>Bacillati</taxon>
        <taxon>Bacillota</taxon>
        <taxon>Bacilli</taxon>
        <taxon>Bacillales</taxon>
        <taxon>Bacillaceae</taxon>
        <taxon>Perspicuibacillus</taxon>
    </lineage>
</organism>
<evidence type="ECO:0000313" key="4">
    <source>
        <dbReference type="Proteomes" id="UP001209318"/>
    </source>
</evidence>
<dbReference type="Gene3D" id="3.40.309.10">
    <property type="entry name" value="Aldehyde Dehydrogenase, Chain A, domain 2"/>
    <property type="match status" value="1"/>
</dbReference>
<dbReference type="Proteomes" id="UP001209318">
    <property type="component" value="Unassembled WGS sequence"/>
</dbReference>
<dbReference type="SUPFAM" id="SSF53720">
    <property type="entry name" value="ALDH-like"/>
    <property type="match status" value="1"/>
</dbReference>
<dbReference type="PANTHER" id="PTHR11699">
    <property type="entry name" value="ALDEHYDE DEHYDROGENASE-RELATED"/>
    <property type="match status" value="1"/>
</dbReference>
<dbReference type="EMBL" id="JAOUSF010000005">
    <property type="protein sequence ID" value="MCU9614888.1"/>
    <property type="molecule type" value="Genomic_DNA"/>
</dbReference>
<dbReference type="AlphaFoldDB" id="A0AAE3IUL6"/>
<dbReference type="Pfam" id="PF00171">
    <property type="entry name" value="Aldedh"/>
    <property type="match status" value="1"/>
</dbReference>
<dbReference type="InterPro" id="IPR016161">
    <property type="entry name" value="Ald_DH/histidinol_DH"/>
</dbReference>
<sequence length="469" mass="51259">MTTTSINEAVYIEEIIKKARRAQKIAEGFRQEKVDELAAAIAYEISTNEALVTELAEMAMEETQLGDLPSKLAKIRSKGRQIWYDVKNVKSVGIVEEIPEKGIVKIAKPVGVIGSLVPSTQPEMHPIVQSINSVKARDAIIFSPHPRGKKTTFRTVEIIRDILKKYDAPEDLIQCIANPSIAKTNELMKQSDLVIATGGHPMVKAAYSSGTPAYGVGAGNANIIIDKTADINDTAIKIKASKTFDLAAGCSCDNAVIIHEDVYDVMLKAFEEVGAYMISVEDKEKLKKTIWPDWPNNHVINRDIVAKPASYIADLAGIKIPENTSIILVEESGSGEQYPFSGEKMCVVTAVYKAKNIDEAIEIVNKNQAYSGAGHSCGIYSNTPENIEKVSLETYTTRVVVNQPQALTNTGSWTSGMPFTSSLGCGTWGGNIASENISLKHYLNNTWVIRGIPNYQPTDEELFSGFTPR</sequence>
<keyword evidence="1" id="KW-0560">Oxidoreductase</keyword>
<dbReference type="GO" id="GO:0016620">
    <property type="term" value="F:oxidoreductase activity, acting on the aldehyde or oxo group of donors, NAD or NADP as acceptor"/>
    <property type="evidence" value="ECO:0007669"/>
    <property type="project" value="InterPro"/>
</dbReference>
<feature type="domain" description="Aldehyde dehydrogenase" evidence="2">
    <location>
        <begin position="9"/>
        <end position="273"/>
    </location>
</feature>
<dbReference type="RefSeq" id="WP_263074209.1">
    <property type="nucleotide sequence ID" value="NZ_JAOUSF010000005.1"/>
</dbReference>
<accession>A0AAE3IUL6</accession>
<evidence type="ECO:0000313" key="3">
    <source>
        <dbReference type="EMBL" id="MCU9614888.1"/>
    </source>
</evidence>
<protein>
    <submittedName>
        <fullName evidence="3">Aldehyde dehydrogenase family protein</fullName>
    </submittedName>
</protein>
<evidence type="ECO:0000256" key="1">
    <source>
        <dbReference type="ARBA" id="ARBA00023002"/>
    </source>
</evidence>
<dbReference type="CDD" id="cd07122">
    <property type="entry name" value="ALDH_F20_ACDH"/>
    <property type="match status" value="1"/>
</dbReference>
<keyword evidence="4" id="KW-1185">Reference proteome</keyword>
<gene>
    <name evidence="3" type="ORF">OEV98_15190</name>
</gene>